<sequence length="430" mass="48639">MEPSFPNQQRVLTTRSQLDGTIDLCDQDQLISSFLEIAVGQTTETARVFLQTSGWNINVAIDLFLITNNNNSDSFTHHDSHEVEDWTTSGTYDSSYSDEESDSDLSSSYSPPSYILQEGSFEDVKFFSSEKNRWLIVNLQSRTELASHTLNEDVWSNYVIAQAVQSNFILWQVYNDTVEGQKISSFYKIESAPPVVLVIDPITGQKMGMWSGVIEYDSLYEELMKFTDAGPHEYIASLIRNRRTETTETCLSSNIAYETPAPSWGEEFDGKEDTWSSSNNNNQVADPSLEQEYEDGDEWETRSSCSDNSDDFVPPFIGEEYAESDEVKEDEACLEFPVLTEEPKGDCDPIVVCSLCLRFPDGRRKPRKFLKSEPIQLLWSFCYSHMDESEKKAFKLVQTIPGASKTLDYGADITFDQSGLANSMISVTWG</sequence>
<dbReference type="InterPro" id="IPR050730">
    <property type="entry name" value="UBX_domain-protein"/>
</dbReference>
<dbReference type="GeneID" id="104728121"/>
<dbReference type="Pfam" id="PF13899">
    <property type="entry name" value="Thioredoxin_7"/>
    <property type="match status" value="1"/>
</dbReference>
<keyword evidence="1" id="KW-0833">Ubl conjugation pathway</keyword>
<organism evidence="4 5">
    <name type="scientific">Camelina sativa</name>
    <name type="common">False flax</name>
    <name type="synonym">Myagrum sativum</name>
    <dbReference type="NCBI Taxonomy" id="90675"/>
    <lineage>
        <taxon>Eukaryota</taxon>
        <taxon>Viridiplantae</taxon>
        <taxon>Streptophyta</taxon>
        <taxon>Embryophyta</taxon>
        <taxon>Tracheophyta</taxon>
        <taxon>Spermatophyta</taxon>
        <taxon>Magnoliopsida</taxon>
        <taxon>eudicotyledons</taxon>
        <taxon>Gunneridae</taxon>
        <taxon>Pentapetalae</taxon>
        <taxon>rosids</taxon>
        <taxon>malvids</taxon>
        <taxon>Brassicales</taxon>
        <taxon>Brassicaceae</taxon>
        <taxon>Camelineae</taxon>
        <taxon>Camelina</taxon>
    </lineage>
</organism>
<dbReference type="RefSeq" id="XP_010445452.1">
    <property type="nucleotide sequence ID" value="XM_010447150.2"/>
</dbReference>
<name>A0ABM0USB7_CAMSA</name>
<dbReference type="PROSITE" id="PS50033">
    <property type="entry name" value="UBX"/>
    <property type="match status" value="1"/>
</dbReference>
<dbReference type="Proteomes" id="UP000694864">
    <property type="component" value="Chromosome 11"/>
</dbReference>
<evidence type="ECO:0000313" key="5">
    <source>
        <dbReference type="RefSeq" id="XP_010445452.1"/>
    </source>
</evidence>
<dbReference type="InterPro" id="IPR036249">
    <property type="entry name" value="Thioredoxin-like_sf"/>
</dbReference>
<dbReference type="Gene3D" id="3.10.20.90">
    <property type="entry name" value="Phosphatidylinositol 3-kinase Catalytic Subunit, Chain A, domain 1"/>
    <property type="match status" value="1"/>
</dbReference>
<dbReference type="Pfam" id="PF14555">
    <property type="entry name" value="UBA_4"/>
    <property type="match status" value="1"/>
</dbReference>
<dbReference type="PANTHER" id="PTHR23322">
    <property type="entry name" value="FAS-ASSOCIATED PROTEIN"/>
    <property type="match status" value="1"/>
</dbReference>
<reference evidence="5" key="2">
    <citation type="submission" date="2025-08" db="UniProtKB">
        <authorList>
            <consortium name="RefSeq"/>
        </authorList>
    </citation>
    <scope>IDENTIFICATION</scope>
    <source>
        <tissue evidence="5">Leaf</tissue>
    </source>
</reference>
<dbReference type="Pfam" id="PF00789">
    <property type="entry name" value="UBX"/>
    <property type="match status" value="1"/>
</dbReference>
<evidence type="ECO:0000256" key="2">
    <source>
        <dbReference type="SAM" id="MobiDB-lite"/>
    </source>
</evidence>
<feature type="compositionally biased region" description="Polar residues" evidence="2">
    <location>
        <begin position="275"/>
        <end position="285"/>
    </location>
</feature>
<evidence type="ECO:0000313" key="4">
    <source>
        <dbReference type="Proteomes" id="UP000694864"/>
    </source>
</evidence>
<dbReference type="SUPFAM" id="SSF54236">
    <property type="entry name" value="Ubiquitin-like"/>
    <property type="match status" value="1"/>
</dbReference>
<dbReference type="Gene3D" id="3.40.30.10">
    <property type="entry name" value="Glutaredoxin"/>
    <property type="match status" value="1"/>
</dbReference>
<reference evidence="4" key="1">
    <citation type="journal article" date="2014" name="Nat. Commun.">
        <title>The emerging biofuel crop Camelina sativa retains a highly undifferentiated hexaploid genome structure.</title>
        <authorList>
            <person name="Kagale S."/>
            <person name="Koh C."/>
            <person name="Nixon J."/>
            <person name="Bollina V."/>
            <person name="Clarke W.E."/>
            <person name="Tuteja R."/>
            <person name="Spillane C."/>
            <person name="Robinson S.J."/>
            <person name="Links M.G."/>
            <person name="Clarke C."/>
            <person name="Higgins E.E."/>
            <person name="Huebert T."/>
            <person name="Sharpe A.G."/>
            <person name="Parkin I.A."/>
        </authorList>
    </citation>
    <scope>NUCLEOTIDE SEQUENCE [LARGE SCALE GENOMIC DNA]</scope>
    <source>
        <strain evidence="4">cv. DH55</strain>
    </source>
</reference>
<evidence type="ECO:0000256" key="1">
    <source>
        <dbReference type="ARBA" id="ARBA00022786"/>
    </source>
</evidence>
<feature type="domain" description="UBX" evidence="3">
    <location>
        <begin position="348"/>
        <end position="428"/>
    </location>
</feature>
<dbReference type="SMART" id="SM00594">
    <property type="entry name" value="UAS"/>
    <property type="match status" value="1"/>
</dbReference>
<gene>
    <name evidence="5" type="primary">LOC104728121</name>
</gene>
<dbReference type="InterPro" id="IPR029071">
    <property type="entry name" value="Ubiquitin-like_domsf"/>
</dbReference>
<dbReference type="SUPFAM" id="SSF52833">
    <property type="entry name" value="Thioredoxin-like"/>
    <property type="match status" value="1"/>
</dbReference>
<dbReference type="CDD" id="cd02958">
    <property type="entry name" value="UAS"/>
    <property type="match status" value="1"/>
</dbReference>
<dbReference type="SUPFAM" id="SSF46934">
    <property type="entry name" value="UBA-like"/>
    <property type="match status" value="1"/>
</dbReference>
<evidence type="ECO:0000259" key="3">
    <source>
        <dbReference type="PROSITE" id="PS50033"/>
    </source>
</evidence>
<dbReference type="PANTHER" id="PTHR23322:SF78">
    <property type="entry name" value="PLANT UBX DOMAIN-CONTAINING PROTEIN 16-RELATED"/>
    <property type="match status" value="1"/>
</dbReference>
<dbReference type="CDD" id="cd01767">
    <property type="entry name" value="UBX"/>
    <property type="match status" value="1"/>
</dbReference>
<protein>
    <submittedName>
        <fullName evidence="5">Plant UBX domain-containing protein 16</fullName>
    </submittedName>
</protein>
<dbReference type="Gene3D" id="1.10.8.10">
    <property type="entry name" value="DNA helicase RuvA subunit, C-terminal domain"/>
    <property type="match status" value="1"/>
</dbReference>
<proteinExistence type="predicted"/>
<feature type="region of interest" description="Disordered" evidence="2">
    <location>
        <begin position="262"/>
        <end position="316"/>
    </location>
</feature>
<dbReference type="InterPro" id="IPR001012">
    <property type="entry name" value="UBX_dom"/>
</dbReference>
<feature type="region of interest" description="Disordered" evidence="2">
    <location>
        <begin position="87"/>
        <end position="110"/>
    </location>
</feature>
<feature type="compositionally biased region" description="Acidic residues" evidence="2">
    <location>
        <begin position="289"/>
        <end position="298"/>
    </location>
</feature>
<keyword evidence="4" id="KW-1185">Reference proteome</keyword>
<dbReference type="InterPro" id="IPR006577">
    <property type="entry name" value="UAS"/>
</dbReference>
<accession>A0ABM0USB7</accession>
<dbReference type="InterPro" id="IPR009060">
    <property type="entry name" value="UBA-like_sf"/>
</dbReference>